<evidence type="ECO:0000256" key="3">
    <source>
        <dbReference type="ARBA" id="ARBA00005005"/>
    </source>
</evidence>
<sequence length="271" mass="29199">MAGGECVQKSCRQGNVLIWFLDLRLLPSAARMDVKVAPLPEDASVYVITLAGKGEHRYNEESLAAINRALDDVEKDANAAALVISNEGKFFSNGLDLAAVGDNPGRFQLIVADFHKLLKRLLLFPIPTVAAICGHAAAAGCMFALAMDYRVMSADRGYIFLSEIDIRIPLTAGMNAVIRSKIPGNNFYKAVLSAHKYSAKTAVGAGFVDAALPDPASTLKEALDRAKALAARNFDRLIYNALKGEMFKQVIKDLEDGGFGPIPAEVLLSRM</sequence>
<keyword evidence="7" id="KW-0472">Membrane</keyword>
<dbReference type="SUPFAM" id="SSF52096">
    <property type="entry name" value="ClpP/crotonase"/>
    <property type="match status" value="1"/>
</dbReference>
<dbReference type="GO" id="GO:0009062">
    <property type="term" value="P:fatty acid catabolic process"/>
    <property type="evidence" value="ECO:0007669"/>
    <property type="project" value="UniProtKB-ARBA"/>
</dbReference>
<dbReference type="AlphaFoldDB" id="A0ABD1Y4I0"/>
<feature type="transmembrane region" description="Helical" evidence="7">
    <location>
        <begin position="122"/>
        <end position="146"/>
    </location>
</feature>
<organism evidence="8 9">
    <name type="scientific">Riccia fluitans</name>
    <dbReference type="NCBI Taxonomy" id="41844"/>
    <lineage>
        <taxon>Eukaryota</taxon>
        <taxon>Viridiplantae</taxon>
        <taxon>Streptophyta</taxon>
        <taxon>Embryophyta</taxon>
        <taxon>Marchantiophyta</taxon>
        <taxon>Marchantiopsida</taxon>
        <taxon>Marchantiidae</taxon>
        <taxon>Marchantiales</taxon>
        <taxon>Ricciaceae</taxon>
        <taxon>Riccia</taxon>
    </lineage>
</organism>
<comment type="catalytic activity">
    <reaction evidence="2">
        <text>a (3E)-enoyl-CoA = a 4-saturated (2E)-enoyl-CoA</text>
        <dbReference type="Rhea" id="RHEA:45228"/>
        <dbReference type="ChEBI" id="CHEBI:58521"/>
        <dbReference type="ChEBI" id="CHEBI:85097"/>
        <dbReference type="EC" id="5.3.3.8"/>
    </reaction>
</comment>
<comment type="similarity">
    <text evidence="4">Belongs to the enoyl-CoA hydratase/isomerase family.</text>
</comment>
<dbReference type="Pfam" id="PF00378">
    <property type="entry name" value="ECH_1"/>
    <property type="match status" value="1"/>
</dbReference>
<keyword evidence="9" id="KW-1185">Reference proteome</keyword>
<dbReference type="PANTHER" id="PTHR11941:SF75">
    <property type="entry name" value="ENOYL-COA HYDRATASE_ISOMERASE FAMILY PROTEIN"/>
    <property type="match status" value="1"/>
</dbReference>
<evidence type="ECO:0000256" key="1">
    <source>
        <dbReference type="ARBA" id="ARBA00000452"/>
    </source>
</evidence>
<comment type="catalytic activity">
    <reaction evidence="1">
        <text>a (3Z)-enoyl-CoA = a 4-saturated (2E)-enoyl-CoA</text>
        <dbReference type="Rhea" id="RHEA:45900"/>
        <dbReference type="ChEBI" id="CHEBI:85097"/>
        <dbReference type="ChEBI" id="CHEBI:85489"/>
        <dbReference type="EC" id="5.3.3.8"/>
    </reaction>
</comment>
<evidence type="ECO:0000256" key="4">
    <source>
        <dbReference type="ARBA" id="ARBA00005254"/>
    </source>
</evidence>
<dbReference type="InterPro" id="IPR001753">
    <property type="entry name" value="Enoyl-CoA_hydra/iso"/>
</dbReference>
<proteinExistence type="inferred from homology"/>
<evidence type="ECO:0000256" key="6">
    <source>
        <dbReference type="ARBA" id="ARBA00023098"/>
    </source>
</evidence>
<dbReference type="Gene3D" id="3.90.226.10">
    <property type="entry name" value="2-enoyl-CoA Hydratase, Chain A, domain 1"/>
    <property type="match status" value="1"/>
</dbReference>
<protein>
    <recommendedName>
        <fullName evidence="5">Delta(3)-Delta(2)-enoyl-CoA isomerase</fullName>
        <ecNumber evidence="5">5.3.3.8</ecNumber>
    </recommendedName>
</protein>
<comment type="caution">
    <text evidence="8">The sequence shown here is derived from an EMBL/GenBank/DDBJ whole genome shotgun (WGS) entry which is preliminary data.</text>
</comment>
<name>A0ABD1Y4I0_9MARC</name>
<dbReference type="GO" id="GO:0004165">
    <property type="term" value="F:delta(3)-delta(2)-enoyl-CoA isomerase activity"/>
    <property type="evidence" value="ECO:0007669"/>
    <property type="project" value="UniProtKB-EC"/>
</dbReference>
<evidence type="ECO:0000256" key="2">
    <source>
        <dbReference type="ARBA" id="ARBA00000765"/>
    </source>
</evidence>
<dbReference type="EMBL" id="JBHFFA010000006">
    <property type="protein sequence ID" value="KAL2621666.1"/>
    <property type="molecule type" value="Genomic_DNA"/>
</dbReference>
<evidence type="ECO:0000256" key="5">
    <source>
        <dbReference type="ARBA" id="ARBA00012064"/>
    </source>
</evidence>
<keyword evidence="6" id="KW-0443">Lipid metabolism</keyword>
<dbReference type="InterPro" id="IPR029045">
    <property type="entry name" value="ClpP/crotonase-like_dom_sf"/>
</dbReference>
<dbReference type="Proteomes" id="UP001605036">
    <property type="component" value="Unassembled WGS sequence"/>
</dbReference>
<keyword evidence="7" id="KW-0812">Transmembrane</keyword>
<evidence type="ECO:0000313" key="9">
    <source>
        <dbReference type="Proteomes" id="UP001605036"/>
    </source>
</evidence>
<reference evidence="8 9" key="1">
    <citation type="submission" date="2024-09" db="EMBL/GenBank/DDBJ databases">
        <title>Chromosome-scale assembly of Riccia fluitans.</title>
        <authorList>
            <person name="Paukszto L."/>
            <person name="Sawicki J."/>
            <person name="Karawczyk K."/>
            <person name="Piernik-Szablinska J."/>
            <person name="Szczecinska M."/>
            <person name="Mazdziarz M."/>
        </authorList>
    </citation>
    <scope>NUCLEOTIDE SEQUENCE [LARGE SCALE GENOMIC DNA]</scope>
    <source>
        <strain evidence="8">Rf_01</strain>
        <tissue evidence="8">Aerial parts of the thallus</tissue>
    </source>
</reference>
<evidence type="ECO:0000313" key="8">
    <source>
        <dbReference type="EMBL" id="KAL2621666.1"/>
    </source>
</evidence>
<accession>A0ABD1Y4I0</accession>
<dbReference type="FunFam" id="3.90.226.10:FF:000049">
    <property type="entry name" value="Enoyl-CoA delta isomerase 3"/>
    <property type="match status" value="1"/>
</dbReference>
<gene>
    <name evidence="8" type="ORF">R1flu_001871</name>
</gene>
<keyword evidence="7" id="KW-1133">Transmembrane helix</keyword>
<dbReference type="CDD" id="cd06558">
    <property type="entry name" value="crotonase-like"/>
    <property type="match status" value="1"/>
</dbReference>
<comment type="pathway">
    <text evidence="3">Lipid metabolism; fatty acid beta-oxidation.</text>
</comment>
<evidence type="ECO:0000256" key="7">
    <source>
        <dbReference type="SAM" id="Phobius"/>
    </source>
</evidence>
<dbReference type="PANTHER" id="PTHR11941">
    <property type="entry name" value="ENOYL-COA HYDRATASE-RELATED"/>
    <property type="match status" value="1"/>
</dbReference>
<dbReference type="EC" id="5.3.3.8" evidence="5"/>